<sequence length="34" mass="3765">MKELCPILENRIDISVSAHLKESPLAWAELAISS</sequence>
<dbReference type="AlphaFoldDB" id="A0A822XIB5"/>
<comment type="caution">
    <text evidence="1">The sequence shown here is derived from an EMBL/GenBank/DDBJ whole genome shotgun (WGS) entry which is preliminary data.</text>
</comment>
<organism evidence="1 2">
    <name type="scientific">Nelumbo nucifera</name>
    <name type="common">Sacred lotus</name>
    <dbReference type="NCBI Taxonomy" id="4432"/>
    <lineage>
        <taxon>Eukaryota</taxon>
        <taxon>Viridiplantae</taxon>
        <taxon>Streptophyta</taxon>
        <taxon>Embryophyta</taxon>
        <taxon>Tracheophyta</taxon>
        <taxon>Spermatophyta</taxon>
        <taxon>Magnoliopsida</taxon>
        <taxon>Proteales</taxon>
        <taxon>Nelumbonaceae</taxon>
        <taxon>Nelumbo</taxon>
    </lineage>
</organism>
<evidence type="ECO:0000313" key="2">
    <source>
        <dbReference type="Proteomes" id="UP000607653"/>
    </source>
</evidence>
<evidence type="ECO:0000313" key="1">
    <source>
        <dbReference type="EMBL" id="DAD18881.1"/>
    </source>
</evidence>
<reference evidence="1 2" key="1">
    <citation type="journal article" date="2020" name="Mol. Biol. Evol.">
        <title>Distinct Expression and Methylation Patterns for Genes with Different Fates following a Single Whole-Genome Duplication in Flowering Plants.</title>
        <authorList>
            <person name="Shi T."/>
            <person name="Rahmani R.S."/>
            <person name="Gugger P.F."/>
            <person name="Wang M."/>
            <person name="Li H."/>
            <person name="Zhang Y."/>
            <person name="Li Z."/>
            <person name="Wang Q."/>
            <person name="Van de Peer Y."/>
            <person name="Marchal K."/>
            <person name="Chen J."/>
        </authorList>
    </citation>
    <scope>NUCLEOTIDE SEQUENCE [LARGE SCALE GENOMIC DNA]</scope>
    <source>
        <tissue evidence="1">Leaf</tissue>
    </source>
</reference>
<proteinExistence type="predicted"/>
<dbReference type="Proteomes" id="UP000607653">
    <property type="component" value="Unassembled WGS sequence"/>
</dbReference>
<name>A0A822XIB5_NELNU</name>
<protein>
    <submittedName>
        <fullName evidence="1">Uncharacterized protein</fullName>
    </submittedName>
</protein>
<accession>A0A822XIB5</accession>
<keyword evidence="2" id="KW-1185">Reference proteome</keyword>
<gene>
    <name evidence="1" type="ORF">HUJ06_020344</name>
</gene>
<dbReference type="EMBL" id="DUZY01000001">
    <property type="protein sequence ID" value="DAD18881.1"/>
    <property type="molecule type" value="Genomic_DNA"/>
</dbReference>